<dbReference type="InterPro" id="IPR020843">
    <property type="entry name" value="ER"/>
</dbReference>
<dbReference type="InterPro" id="IPR013154">
    <property type="entry name" value="ADH-like_N"/>
</dbReference>
<evidence type="ECO:0000256" key="1">
    <source>
        <dbReference type="ARBA" id="ARBA00001947"/>
    </source>
</evidence>
<evidence type="ECO:0000313" key="9">
    <source>
        <dbReference type="Proteomes" id="UP001549204"/>
    </source>
</evidence>
<evidence type="ECO:0000256" key="2">
    <source>
        <dbReference type="ARBA" id="ARBA00008072"/>
    </source>
</evidence>
<feature type="domain" description="Enoyl reductase (ER)" evidence="7">
    <location>
        <begin position="8"/>
        <end position="331"/>
    </location>
</feature>
<keyword evidence="9" id="KW-1185">Reference proteome</keyword>
<proteinExistence type="inferred from homology"/>
<reference evidence="8 9" key="1">
    <citation type="submission" date="2024-06" db="EMBL/GenBank/DDBJ databases">
        <title>Genomic Encyclopedia of Type Strains, Phase IV (KMG-IV): sequencing the most valuable type-strain genomes for metagenomic binning, comparative biology and taxonomic classification.</title>
        <authorList>
            <person name="Goeker M."/>
        </authorList>
    </citation>
    <scope>NUCLEOTIDE SEQUENCE [LARGE SCALE GENOMIC DNA]</scope>
    <source>
        <strain evidence="8 9">DSM 100022</strain>
    </source>
</reference>
<dbReference type="Gene3D" id="3.90.180.10">
    <property type="entry name" value="Medium-chain alcohol dehydrogenases, catalytic domain"/>
    <property type="match status" value="1"/>
</dbReference>
<evidence type="ECO:0000256" key="3">
    <source>
        <dbReference type="ARBA" id="ARBA00022723"/>
    </source>
</evidence>
<protein>
    <submittedName>
        <fullName evidence="8">2-desacetyl-2-hydroxyethyl bacteriochlorophyllide A dehydrogenase</fullName>
    </submittedName>
</protein>
<evidence type="ECO:0000256" key="4">
    <source>
        <dbReference type="ARBA" id="ARBA00022833"/>
    </source>
</evidence>
<keyword evidence="5" id="KW-0560">Oxidoreductase</keyword>
<dbReference type="SUPFAM" id="SSF50129">
    <property type="entry name" value="GroES-like"/>
    <property type="match status" value="1"/>
</dbReference>
<comment type="cofactor">
    <cofactor evidence="1 6">
        <name>Zn(2+)</name>
        <dbReference type="ChEBI" id="CHEBI:29105"/>
    </cofactor>
</comment>
<evidence type="ECO:0000256" key="6">
    <source>
        <dbReference type="RuleBase" id="RU361277"/>
    </source>
</evidence>
<dbReference type="Pfam" id="PF08240">
    <property type="entry name" value="ADH_N"/>
    <property type="match status" value="1"/>
</dbReference>
<keyword evidence="3 6" id="KW-0479">Metal-binding</keyword>
<evidence type="ECO:0000256" key="5">
    <source>
        <dbReference type="ARBA" id="ARBA00023002"/>
    </source>
</evidence>
<dbReference type="InterPro" id="IPR002328">
    <property type="entry name" value="ADH_Zn_CS"/>
</dbReference>
<dbReference type="SMART" id="SM00829">
    <property type="entry name" value="PKS_ER"/>
    <property type="match status" value="1"/>
</dbReference>
<name>A0ABV2GFV9_9HYPH</name>
<organism evidence="8 9">
    <name type="scientific">Mesorhizobium robiniae</name>
    <dbReference type="NCBI Taxonomy" id="559315"/>
    <lineage>
        <taxon>Bacteria</taxon>
        <taxon>Pseudomonadati</taxon>
        <taxon>Pseudomonadota</taxon>
        <taxon>Alphaproteobacteria</taxon>
        <taxon>Hyphomicrobiales</taxon>
        <taxon>Phyllobacteriaceae</taxon>
        <taxon>Mesorhizobium</taxon>
    </lineage>
</organism>
<dbReference type="InterPro" id="IPR013149">
    <property type="entry name" value="ADH-like_C"/>
</dbReference>
<dbReference type="Pfam" id="PF00107">
    <property type="entry name" value="ADH_zinc_N"/>
    <property type="match status" value="1"/>
</dbReference>
<dbReference type="SUPFAM" id="SSF51735">
    <property type="entry name" value="NAD(P)-binding Rossmann-fold domains"/>
    <property type="match status" value="1"/>
</dbReference>
<dbReference type="PANTHER" id="PTHR43161:SF23">
    <property type="entry name" value="(R,R)-BUTANEDIOL DEHYDROGENASE-RELATED"/>
    <property type="match status" value="1"/>
</dbReference>
<comment type="similarity">
    <text evidence="2 6">Belongs to the zinc-containing alcohol dehydrogenase family.</text>
</comment>
<dbReference type="PROSITE" id="PS00059">
    <property type="entry name" value="ADH_ZINC"/>
    <property type="match status" value="1"/>
</dbReference>
<dbReference type="InterPro" id="IPR036291">
    <property type="entry name" value="NAD(P)-bd_dom_sf"/>
</dbReference>
<comment type="caution">
    <text evidence="8">The sequence shown here is derived from an EMBL/GenBank/DDBJ whole genome shotgun (WGS) entry which is preliminary data.</text>
</comment>
<dbReference type="Gene3D" id="3.40.50.720">
    <property type="entry name" value="NAD(P)-binding Rossmann-like Domain"/>
    <property type="match status" value="1"/>
</dbReference>
<dbReference type="PANTHER" id="PTHR43161">
    <property type="entry name" value="SORBITOL DEHYDROGENASE"/>
    <property type="match status" value="1"/>
</dbReference>
<evidence type="ECO:0000259" key="7">
    <source>
        <dbReference type="SMART" id="SM00829"/>
    </source>
</evidence>
<gene>
    <name evidence="8" type="ORF">ABID19_000196</name>
</gene>
<dbReference type="EMBL" id="JBEPMC010000001">
    <property type="protein sequence ID" value="MET3577181.1"/>
    <property type="molecule type" value="Genomic_DNA"/>
</dbReference>
<accession>A0ABV2GFV9</accession>
<dbReference type="RefSeq" id="WP_354487279.1">
    <property type="nucleotide sequence ID" value="NZ_JBEPMC010000001.1"/>
</dbReference>
<sequence>MRAAYYIGNKNFQIEPGNAVPPGAGEVRIDVAYCGICGTDLHVYHGAMDRRVGDHRIIGHEMSGVVGALGDGITSLAVGERVVVRPLGSCGECPACKAGHDHICHKLKFLGLDSDGAMQTSWTVPAALVHRVGPSMDLRHAALVEPVAVACHDVRRGRVSPGEDVLVVGFGPIGMLVALVARHTGANVRVAEVNEDRSRIAATLGFPVCNPQTTSSEALLETTGGKGFDVVFEVAGVQQATDLAVAVAAARGRVVMVAIHSKPAQIDLFRFFWREVELIGARVYRPEDFDEAIHLLGDGTIPANLIITETVDLDYIADAFAGAHKGMKTILAIGEQS</sequence>
<dbReference type="Proteomes" id="UP001549204">
    <property type="component" value="Unassembled WGS sequence"/>
</dbReference>
<evidence type="ECO:0000313" key="8">
    <source>
        <dbReference type="EMBL" id="MET3577181.1"/>
    </source>
</evidence>
<keyword evidence="4 6" id="KW-0862">Zinc</keyword>
<dbReference type="InterPro" id="IPR011032">
    <property type="entry name" value="GroES-like_sf"/>
</dbReference>